<gene>
    <name evidence="2" type="ORF">IMG5_072670</name>
</gene>
<keyword evidence="3" id="KW-1185">Reference proteome</keyword>
<protein>
    <submittedName>
        <fullName evidence="2">Uncharacterized protein</fullName>
    </submittedName>
</protein>
<evidence type="ECO:0000256" key="1">
    <source>
        <dbReference type="SAM" id="MobiDB-lite"/>
    </source>
</evidence>
<evidence type="ECO:0000313" key="3">
    <source>
        <dbReference type="Proteomes" id="UP000008983"/>
    </source>
</evidence>
<dbReference type="GeneID" id="14908889"/>
<dbReference type="AlphaFoldDB" id="G0QPY2"/>
<dbReference type="InParanoid" id="G0QPY2"/>
<dbReference type="eggNOG" id="ENOG502T2WB">
    <property type="taxonomic scope" value="Eukaryota"/>
</dbReference>
<feature type="non-terminal residue" evidence="2">
    <location>
        <position position="1"/>
    </location>
</feature>
<dbReference type="RefSeq" id="XP_004036709.1">
    <property type="nucleotide sequence ID" value="XM_004036661.1"/>
</dbReference>
<accession>G0QPY2</accession>
<sequence length="230" mass="27588">NLNKVPIPLTNNDLILLNELFEQIQQQYNLPIKQAQNIQIYDPVVNKYLEITQIRSINLQNFKEVNVLYFSIGNTNQEQQRPREKRVKERQIQYVKEKVDEWRKLYQNGYTNQKGENLKLNLDLAASMVGLSRKTLDDYFSQIKKAEKLGFDFQLHKEEKMGMLRKYVKQFNYNIKSSSNNTQDVQEKFQIKEEADEEEEDEQESFQNYLVKEEDYLVKDDYQQNGFQFD</sequence>
<proteinExistence type="predicted"/>
<organism evidence="2 3">
    <name type="scientific">Ichthyophthirius multifiliis</name>
    <name type="common">White spot disease agent</name>
    <name type="synonym">Ich</name>
    <dbReference type="NCBI Taxonomy" id="5932"/>
    <lineage>
        <taxon>Eukaryota</taxon>
        <taxon>Sar</taxon>
        <taxon>Alveolata</taxon>
        <taxon>Ciliophora</taxon>
        <taxon>Intramacronucleata</taxon>
        <taxon>Oligohymenophorea</taxon>
        <taxon>Hymenostomatida</taxon>
        <taxon>Ophryoglenina</taxon>
        <taxon>Ichthyophthirius</taxon>
    </lineage>
</organism>
<name>G0QPY2_ICHMU</name>
<dbReference type="Proteomes" id="UP000008983">
    <property type="component" value="Unassembled WGS sequence"/>
</dbReference>
<feature type="region of interest" description="Disordered" evidence="1">
    <location>
        <begin position="182"/>
        <end position="205"/>
    </location>
</feature>
<dbReference type="EMBL" id="GL983589">
    <property type="protein sequence ID" value="EGR32723.1"/>
    <property type="molecule type" value="Genomic_DNA"/>
</dbReference>
<evidence type="ECO:0000313" key="2">
    <source>
        <dbReference type="EMBL" id="EGR32723.1"/>
    </source>
</evidence>
<feature type="compositionally biased region" description="Acidic residues" evidence="1">
    <location>
        <begin position="194"/>
        <end position="204"/>
    </location>
</feature>
<dbReference type="OMA" id="WEYSILF"/>
<reference evidence="2 3" key="1">
    <citation type="submission" date="2011-07" db="EMBL/GenBank/DDBJ databases">
        <authorList>
            <person name="Coyne R."/>
            <person name="Brami D."/>
            <person name="Johnson J."/>
            <person name="Hostetler J."/>
            <person name="Hannick L."/>
            <person name="Clark T."/>
            <person name="Cassidy-Hanley D."/>
            <person name="Inman J."/>
        </authorList>
    </citation>
    <scope>NUCLEOTIDE SEQUENCE [LARGE SCALE GENOMIC DNA]</scope>
    <source>
        <strain evidence="2 3">G5</strain>
    </source>
</reference>
<dbReference type="OrthoDB" id="286314at2759"/>